<evidence type="ECO:0008006" key="4">
    <source>
        <dbReference type="Google" id="ProtNLM"/>
    </source>
</evidence>
<keyword evidence="1" id="KW-0812">Transmembrane</keyword>
<dbReference type="RefSeq" id="WP_308702585.1">
    <property type="nucleotide sequence ID" value="NZ_AP027463.1"/>
</dbReference>
<sequence length="130" mass="15088">MDWGLINALGYLVLVCLCLRSFWSFVAATCWLGRQVGCWLLDEPQISRLWVKLPLNIRLQQQHPELRFANLINGLGGYVILTAGITHYWTVEQIDAGALGWWAWGLIGILLVINSYQRRFLRYYRQHPLS</sequence>
<keyword evidence="1" id="KW-1133">Transmembrane helix</keyword>
<feature type="transmembrane region" description="Helical" evidence="1">
    <location>
        <begin position="96"/>
        <end position="116"/>
    </location>
</feature>
<evidence type="ECO:0000313" key="3">
    <source>
        <dbReference type="Proteomes" id="UP001227831"/>
    </source>
</evidence>
<accession>A0ABU1A762</accession>
<feature type="transmembrane region" description="Helical" evidence="1">
    <location>
        <begin position="6"/>
        <end position="32"/>
    </location>
</feature>
<comment type="caution">
    <text evidence="2">The sequence shown here is derived from an EMBL/GenBank/DDBJ whole genome shotgun (WGS) entry which is preliminary data.</text>
</comment>
<evidence type="ECO:0000313" key="2">
    <source>
        <dbReference type="EMBL" id="MDQ7936776.1"/>
    </source>
</evidence>
<name>A0ABU1A762_9LACO</name>
<proteinExistence type="predicted"/>
<dbReference type="EMBL" id="JAVCWF010000001">
    <property type="protein sequence ID" value="MDQ7936776.1"/>
    <property type="molecule type" value="Genomic_DNA"/>
</dbReference>
<dbReference type="Proteomes" id="UP001227831">
    <property type="component" value="Unassembled WGS sequence"/>
</dbReference>
<keyword evidence="1" id="KW-0472">Membrane</keyword>
<reference evidence="2 3" key="1">
    <citation type="journal article" date="2023" name="Int. J. Syst. Evol. Microbiol.">
        <title>Lactiplantibacillus brownii sp. nov., a novel psychrotolerant species isolated from sauerkraut.</title>
        <authorList>
            <person name="Heng Y.C."/>
            <person name="Silvaraju S."/>
            <person name="Lee J.K.Y."/>
            <person name="Kittelmann S."/>
        </authorList>
    </citation>
    <scope>NUCLEOTIDE SEQUENCE [LARGE SCALE GENOMIC DNA]</scope>
    <source>
        <strain evidence="2 3">WILCCON 0030</strain>
    </source>
</reference>
<keyword evidence="3" id="KW-1185">Reference proteome</keyword>
<organism evidence="2 3">
    <name type="scientific">Lactiplantibacillus brownii</name>
    <dbReference type="NCBI Taxonomy" id="3069269"/>
    <lineage>
        <taxon>Bacteria</taxon>
        <taxon>Bacillati</taxon>
        <taxon>Bacillota</taxon>
        <taxon>Bacilli</taxon>
        <taxon>Lactobacillales</taxon>
        <taxon>Lactobacillaceae</taxon>
        <taxon>Lactiplantibacillus</taxon>
    </lineage>
</organism>
<gene>
    <name evidence="2" type="ORF">RA086_03830</name>
</gene>
<protein>
    <recommendedName>
        <fullName evidence="4">Integral membrane protein</fullName>
    </recommendedName>
</protein>
<evidence type="ECO:0000256" key="1">
    <source>
        <dbReference type="SAM" id="Phobius"/>
    </source>
</evidence>
<feature type="transmembrane region" description="Helical" evidence="1">
    <location>
        <begin position="68"/>
        <end position="90"/>
    </location>
</feature>